<dbReference type="Proteomes" id="UP000283975">
    <property type="component" value="Unassembled WGS sequence"/>
</dbReference>
<gene>
    <name evidence="2" type="ORF">DW839_17410</name>
    <name evidence="1" type="ORF">DWW02_11270</name>
</gene>
<dbReference type="SUPFAM" id="SSF51182">
    <property type="entry name" value="RmlC-like cupins"/>
    <property type="match status" value="1"/>
</dbReference>
<accession>A0A412Z7I7</accession>
<dbReference type="EMBL" id="QSHZ01000019">
    <property type="protein sequence ID" value="RHC54753.1"/>
    <property type="molecule type" value="Genomic_DNA"/>
</dbReference>
<sequence length="207" mass="22932">MGMTVKKVTDPAFKAYGRVITGYDFSGLLKAMEQTPLPEDVIYIPSLPEMEALPAAKELENGIYGQMPIQIGCCNGHNKKLNAVEYHRDSEVDIAVDDLILILGKQQDIEEDHTYDTSRMEAFLVPAGTAVEVYATTLHYAPCHVKDEGFRCVIVLPRDTNLDMEPVEVKDPEDRLLFARNKWLIGHAQGGLPEGAFIGLKGENLSV</sequence>
<dbReference type="RefSeq" id="WP_002565129.1">
    <property type="nucleotide sequence ID" value="NZ_CABKUK010000001.1"/>
</dbReference>
<dbReference type="Pfam" id="PF16161">
    <property type="entry name" value="DUF4867"/>
    <property type="match status" value="1"/>
</dbReference>
<organism evidence="1 4">
    <name type="scientific">Enterocloster bolteae</name>
    <dbReference type="NCBI Taxonomy" id="208479"/>
    <lineage>
        <taxon>Bacteria</taxon>
        <taxon>Bacillati</taxon>
        <taxon>Bacillota</taxon>
        <taxon>Clostridia</taxon>
        <taxon>Lachnospirales</taxon>
        <taxon>Lachnospiraceae</taxon>
        <taxon>Enterocloster</taxon>
    </lineage>
</organism>
<dbReference type="InterPro" id="IPR032358">
    <property type="entry name" value="DUF4867"/>
</dbReference>
<evidence type="ECO:0000313" key="1">
    <source>
        <dbReference type="EMBL" id="RGV75958.1"/>
    </source>
</evidence>
<evidence type="ECO:0000313" key="4">
    <source>
        <dbReference type="Proteomes" id="UP000284543"/>
    </source>
</evidence>
<evidence type="ECO:0000313" key="2">
    <source>
        <dbReference type="EMBL" id="RHC54753.1"/>
    </source>
</evidence>
<dbReference type="Gene3D" id="2.60.120.480">
    <property type="entry name" value="Ureidoglycolate hydrolase"/>
    <property type="match status" value="1"/>
</dbReference>
<proteinExistence type="predicted"/>
<dbReference type="KEGG" id="cbol:CGC65_19810"/>
<protein>
    <submittedName>
        <fullName evidence="1">DUF4867 family protein</fullName>
    </submittedName>
</protein>
<dbReference type="InterPro" id="IPR011051">
    <property type="entry name" value="RmlC_Cupin_sf"/>
</dbReference>
<comment type="caution">
    <text evidence="1">The sequence shown here is derived from an EMBL/GenBank/DDBJ whole genome shotgun (WGS) entry which is preliminary data.</text>
</comment>
<reference evidence="3 4" key="1">
    <citation type="submission" date="2018-08" db="EMBL/GenBank/DDBJ databases">
        <title>A genome reference for cultivated species of the human gut microbiota.</title>
        <authorList>
            <person name="Zou Y."/>
            <person name="Xue W."/>
            <person name="Luo G."/>
        </authorList>
    </citation>
    <scope>NUCLEOTIDE SEQUENCE [LARGE SCALE GENOMIC DNA]</scope>
    <source>
        <strain evidence="1 4">AF14-18</strain>
        <strain evidence="2 3">AM35-14</strain>
    </source>
</reference>
<name>A0A412Z7I7_9FIRM</name>
<dbReference type="InterPro" id="IPR024060">
    <property type="entry name" value="Ureidoglycolate_lyase_dom_sf"/>
</dbReference>
<dbReference type="GO" id="GO:0004848">
    <property type="term" value="F:ureidoglycolate hydrolase activity"/>
    <property type="evidence" value="ECO:0007669"/>
    <property type="project" value="InterPro"/>
</dbReference>
<dbReference type="EMBL" id="QRZM01000004">
    <property type="protein sequence ID" value="RGV75958.1"/>
    <property type="molecule type" value="Genomic_DNA"/>
</dbReference>
<dbReference type="AlphaFoldDB" id="A0A412Z7I7"/>
<evidence type="ECO:0000313" key="3">
    <source>
        <dbReference type="Proteomes" id="UP000283975"/>
    </source>
</evidence>
<dbReference type="Proteomes" id="UP000284543">
    <property type="component" value="Unassembled WGS sequence"/>
</dbReference>